<protein>
    <recommendedName>
        <fullName evidence="5">Lipoprotein</fullName>
    </recommendedName>
</protein>
<evidence type="ECO:0008006" key="5">
    <source>
        <dbReference type="Google" id="ProtNLM"/>
    </source>
</evidence>
<keyword evidence="2" id="KW-0732">Signal</keyword>
<organism evidence="3 4">
    <name type="scientific">Micromonospora aurantiaca</name>
    <name type="common">nom. illeg.</name>
    <dbReference type="NCBI Taxonomy" id="47850"/>
    <lineage>
        <taxon>Bacteria</taxon>
        <taxon>Bacillati</taxon>
        <taxon>Actinomycetota</taxon>
        <taxon>Actinomycetes</taxon>
        <taxon>Micromonosporales</taxon>
        <taxon>Micromonosporaceae</taxon>
        <taxon>Micromonospora</taxon>
    </lineage>
</organism>
<gene>
    <name evidence="3" type="ORF">F6X54_12870</name>
</gene>
<evidence type="ECO:0000313" key="3">
    <source>
        <dbReference type="EMBL" id="KAB1114990.1"/>
    </source>
</evidence>
<proteinExistence type="predicted"/>
<dbReference type="EMBL" id="WAAR01000047">
    <property type="protein sequence ID" value="KAB1114990.1"/>
    <property type="molecule type" value="Genomic_DNA"/>
</dbReference>
<evidence type="ECO:0000256" key="1">
    <source>
        <dbReference type="SAM" id="MobiDB-lite"/>
    </source>
</evidence>
<keyword evidence="4" id="KW-1185">Reference proteome</keyword>
<feature type="region of interest" description="Disordered" evidence="1">
    <location>
        <begin position="30"/>
        <end position="52"/>
    </location>
</feature>
<feature type="chain" id="PRO_5047325729" description="Lipoprotein" evidence="2">
    <location>
        <begin position="27"/>
        <end position="204"/>
    </location>
</feature>
<dbReference type="PROSITE" id="PS51257">
    <property type="entry name" value="PROKAR_LIPOPROTEIN"/>
    <property type="match status" value="1"/>
</dbReference>
<evidence type="ECO:0000313" key="4">
    <source>
        <dbReference type="Proteomes" id="UP000471364"/>
    </source>
</evidence>
<evidence type="ECO:0000256" key="2">
    <source>
        <dbReference type="SAM" id="SignalP"/>
    </source>
</evidence>
<accession>A0ABQ6UHF3</accession>
<feature type="signal peptide" evidence="2">
    <location>
        <begin position="1"/>
        <end position="26"/>
    </location>
</feature>
<dbReference type="Proteomes" id="UP000471364">
    <property type="component" value="Unassembled WGS sequence"/>
</dbReference>
<reference evidence="3 4" key="1">
    <citation type="submission" date="2019-09" db="EMBL/GenBank/DDBJ databases">
        <title>High taxonomic diversity of Micromonospora strains isolated from Medicago sativa nodules in different geographical locations.</title>
        <authorList>
            <person name="Martinez-Hidalgo P."/>
            <person name="Flores-Felix J.D."/>
            <person name="Velazquez E."/>
            <person name="Brau L."/>
            <person name="Trujillo M.E."/>
            <person name="Martinez-Molina E."/>
        </authorList>
    </citation>
    <scope>NUCLEOTIDE SEQUENCE [LARGE SCALE GENOMIC DNA]</scope>
    <source>
        <strain evidence="3 4">ALFB5</strain>
    </source>
</reference>
<sequence length="204" mass="22102">MRMSHAGQLRVSIAALLIGGLFGCSASPPADRGGGTAAGSSDQHLTEKERADGAAAQEALLGDGVISRADYEKATEFLGKCLQAHDVQLVNKGWNPVNQQVMTMWYRNPELSDDEVGAIGDECHGAWLGRVEDQFAKSNPPRMKPELMLVVKECLRNKNLAVSDRAVGIPDLDAELGEDRRQDIRACVRQAVSQLYPDSPVAIY</sequence>
<comment type="caution">
    <text evidence="3">The sequence shown here is derived from an EMBL/GenBank/DDBJ whole genome shotgun (WGS) entry which is preliminary data.</text>
</comment>
<dbReference type="RefSeq" id="WP_151012777.1">
    <property type="nucleotide sequence ID" value="NZ_CP084582.1"/>
</dbReference>
<name>A0ABQ6UHF3_9ACTN</name>